<dbReference type="EMBL" id="LWHQ01000021">
    <property type="protein sequence ID" value="OAS24837.1"/>
    <property type="molecule type" value="Genomic_DNA"/>
</dbReference>
<evidence type="ECO:0000313" key="2">
    <source>
        <dbReference type="Proteomes" id="UP000078316"/>
    </source>
</evidence>
<protein>
    <submittedName>
        <fullName evidence="1">Uncharacterized protein</fullName>
    </submittedName>
</protein>
<evidence type="ECO:0000313" key="1">
    <source>
        <dbReference type="EMBL" id="OAS24837.1"/>
    </source>
</evidence>
<reference evidence="1 2" key="1">
    <citation type="submission" date="2016-04" db="EMBL/GenBank/DDBJ databases">
        <authorList>
            <person name="Evans L.H."/>
            <person name="Alamgir A."/>
            <person name="Owens N."/>
            <person name="Weber N.D."/>
            <person name="Virtaneva K."/>
            <person name="Barbian K."/>
            <person name="Babar A."/>
            <person name="Rosenke K."/>
        </authorList>
    </citation>
    <scope>NUCLEOTIDE SEQUENCE [LARGE SCALE GENOMIC DNA]</scope>
    <source>
        <strain evidence="1 2">PMB02</strain>
    </source>
</reference>
<dbReference type="OrthoDB" id="8420639at2"/>
<proteinExistence type="predicted"/>
<dbReference type="STRING" id="427683.A5481_12135"/>
<dbReference type="Proteomes" id="UP000078316">
    <property type="component" value="Unassembled WGS sequence"/>
</dbReference>
<comment type="caution">
    <text evidence="1">The sequence shown here is derived from an EMBL/GenBank/DDBJ whole genome shotgun (WGS) entry which is preliminary data.</text>
</comment>
<dbReference type="RefSeq" id="WP_048434679.1">
    <property type="nucleotide sequence ID" value="NZ_LWHQ01000021.1"/>
</dbReference>
<name>A0A179SEC8_9HYPH</name>
<accession>A0A179SEC8</accession>
<gene>
    <name evidence="1" type="ORF">A5481_12135</name>
</gene>
<dbReference type="AlphaFoldDB" id="A0A179SEC8"/>
<organism evidence="1 2">
    <name type="scientific">Methylobacterium platani</name>
    <dbReference type="NCBI Taxonomy" id="427683"/>
    <lineage>
        <taxon>Bacteria</taxon>
        <taxon>Pseudomonadati</taxon>
        <taxon>Pseudomonadota</taxon>
        <taxon>Alphaproteobacteria</taxon>
        <taxon>Hyphomicrobiales</taxon>
        <taxon>Methylobacteriaceae</taxon>
        <taxon>Methylobacterium</taxon>
    </lineage>
</organism>
<sequence length="123" mass="13259">MADVLARLANRAPSNTERLPGQLDLEDAIAEKVAADAAGAARHAIGANGGPRLDERDIDVVARIARAQYGELWIGKIGVEIGVDHRQIRRWLAGKGTPPPTVLSCVRLQARSHAARILRSLEE</sequence>